<dbReference type="AlphaFoldDB" id="F0VB98"/>
<sequence length="291" mass="31654">MRRLTSCLVLGENSLLPTASGSSVPSAWLRPPRVPATPPFYGCTALDYSHHFWRKCSSAMRDRSRGCSLPTRWLTRVEGPRTLALKSESKAGDMTGKECVGVLPKARPSTEHGRGKSDSPDACAITSMESTVLFPRFPLLLSVSPGSAANAVECTTHGTSIPSGIHRLPLCPHYSAICGPTPGTQADNEIAALCPFPRKRKLVGDVTCCSAQTQAVPRMASPGLARTWASPLTSLDPFGSRIALSLEGLFADGSRRGFSRRSWQTNKRLRSYKAKKRKRYIRRGETLLRVS</sequence>
<protein>
    <submittedName>
        <fullName evidence="1">Uncharacterized protein</fullName>
    </submittedName>
</protein>
<dbReference type="EMBL" id="LN714484">
    <property type="protein sequence ID" value="CEL68184.1"/>
    <property type="molecule type" value="Genomic_DNA"/>
</dbReference>
<dbReference type="EMBL" id="FR823385">
    <property type="protein sequence ID" value="CBZ50882.1"/>
    <property type="molecule type" value="Genomic_DNA"/>
</dbReference>
<dbReference type="RefSeq" id="XP_003880915.1">
    <property type="nucleotide sequence ID" value="XM_003880866.1"/>
</dbReference>
<evidence type="ECO:0000313" key="1">
    <source>
        <dbReference type="EMBL" id="CBZ50882.1"/>
    </source>
</evidence>
<reference evidence="1" key="2">
    <citation type="submission" date="2011-03" db="EMBL/GenBank/DDBJ databases">
        <title>Comparative genomics and transcriptomics of Neospora caninum and Toxoplasma gondii.</title>
        <authorList>
            <person name="Reid A.J."/>
            <person name="Sohal A."/>
            <person name="Harris D."/>
            <person name="Quail M."/>
            <person name="Sanders M."/>
            <person name="Berriman M."/>
            <person name="Wastling J.M."/>
            <person name="Pain A."/>
        </authorList>
    </citation>
    <scope>NUCLEOTIDE SEQUENCE</scope>
    <source>
        <strain evidence="1">Liverpool</strain>
    </source>
</reference>
<evidence type="ECO:0000313" key="2">
    <source>
        <dbReference type="EMBL" id="CEL68184.1"/>
    </source>
</evidence>
<proteinExistence type="predicted"/>
<dbReference type="VEuPathDB" id="ToxoDB:NCLIV_039570"/>
<dbReference type="GeneID" id="13441914"/>
<name>F0VB98_NEOCL</name>
<dbReference type="Proteomes" id="UP000007494">
    <property type="component" value="Chromosome IX"/>
</dbReference>
<reference evidence="3" key="3">
    <citation type="journal article" date="2012" name="PLoS Pathog.">
        <title>Comparative genomics of the apicomplexan parasites Toxoplasma gondii and Neospora caninum: Coccidia differing in host range and transmission strategy.</title>
        <authorList>
            <person name="Reid A.J."/>
            <person name="Vermont S.J."/>
            <person name="Cotton J.A."/>
            <person name="Harris D."/>
            <person name="Hill-Cawthorne G.A."/>
            <person name="Konen-Waisman S."/>
            <person name="Latham S.M."/>
            <person name="Mourier T."/>
            <person name="Norton R."/>
            <person name="Quail M.A."/>
            <person name="Sanders M."/>
            <person name="Shanmugam D."/>
            <person name="Sohal A."/>
            <person name="Wasmuth J.D."/>
            <person name="Brunk B."/>
            <person name="Grigg M.E."/>
            <person name="Howard J.C."/>
            <person name="Parkinson J."/>
            <person name="Roos D.S."/>
            <person name="Trees A.J."/>
            <person name="Berriman M."/>
            <person name="Pain A."/>
            <person name="Wastling J.M."/>
        </authorList>
    </citation>
    <scope>NUCLEOTIDE SEQUENCE [LARGE SCALE GENOMIC DNA]</scope>
    <source>
        <strain evidence="3">Liverpool</strain>
    </source>
</reference>
<dbReference type="InParanoid" id="F0VB98"/>
<organism evidence="1 3">
    <name type="scientific">Neospora caninum (strain Liverpool)</name>
    <dbReference type="NCBI Taxonomy" id="572307"/>
    <lineage>
        <taxon>Eukaryota</taxon>
        <taxon>Sar</taxon>
        <taxon>Alveolata</taxon>
        <taxon>Apicomplexa</taxon>
        <taxon>Conoidasida</taxon>
        <taxon>Coccidia</taxon>
        <taxon>Eucoccidiorida</taxon>
        <taxon>Eimeriorina</taxon>
        <taxon>Sarcocystidae</taxon>
        <taxon>Neospora</taxon>
    </lineage>
</organism>
<reference evidence="2" key="4">
    <citation type="journal article" date="2015" name="PLoS ONE">
        <title>Comprehensive Evaluation of Toxoplasma gondii VEG and Neospora caninum LIV Genomes with Tachyzoite Stage Transcriptome and Proteome Defines Novel Transcript Features.</title>
        <authorList>
            <person name="Ramaprasad A."/>
            <person name="Mourier T."/>
            <person name="Naeem R."/>
            <person name="Malas T.B."/>
            <person name="Moussa E."/>
            <person name="Panigrahi A."/>
            <person name="Vermont S.J."/>
            <person name="Otto T.D."/>
            <person name="Wastling J."/>
            <person name="Pain A."/>
        </authorList>
    </citation>
    <scope>NUCLEOTIDE SEQUENCE</scope>
    <source>
        <strain evidence="2">Liverpool</strain>
    </source>
</reference>
<evidence type="ECO:0000313" key="3">
    <source>
        <dbReference type="Proteomes" id="UP000007494"/>
    </source>
</evidence>
<dbReference type="OrthoDB" id="330765at2759"/>
<reference evidence="1" key="1">
    <citation type="submission" date="2011-02" db="EMBL/GenBank/DDBJ databases">
        <authorList>
            <person name="Aslett M."/>
        </authorList>
    </citation>
    <scope>NUCLEOTIDE SEQUENCE</scope>
    <source>
        <strain evidence="1">Liverpool</strain>
    </source>
</reference>
<dbReference type="OMA" id="RSWQTNK"/>
<keyword evidence="3" id="KW-1185">Reference proteome</keyword>
<dbReference type="eggNOG" id="ENOG502R0B9">
    <property type="taxonomic scope" value="Eukaryota"/>
</dbReference>
<gene>
    <name evidence="2" type="ORF">BN1204_039570</name>
    <name evidence="1" type="ORF">NCLIV_039570</name>
</gene>
<accession>F0VB98</accession>